<evidence type="ECO:0000259" key="1">
    <source>
        <dbReference type="Pfam" id="PF03190"/>
    </source>
</evidence>
<feature type="domain" description="Spermatogenesis-associated protein 20-like TRX" evidence="1">
    <location>
        <begin position="41"/>
        <end position="187"/>
    </location>
</feature>
<organism evidence="2 3">
    <name type="scientific">Thiomicrospira aerophila AL3</name>
    <dbReference type="NCBI Taxonomy" id="717772"/>
    <lineage>
        <taxon>Bacteria</taxon>
        <taxon>Pseudomonadati</taxon>
        <taxon>Pseudomonadota</taxon>
        <taxon>Gammaproteobacteria</taxon>
        <taxon>Thiotrichales</taxon>
        <taxon>Piscirickettsiaceae</taxon>
        <taxon>Thiomicrospira</taxon>
    </lineage>
</organism>
<dbReference type="InParanoid" id="W0DXK8"/>
<dbReference type="SUPFAM" id="SSF48208">
    <property type="entry name" value="Six-hairpin glycosidases"/>
    <property type="match status" value="1"/>
</dbReference>
<gene>
    <name evidence="2" type="ORF">THIAE_09865</name>
</gene>
<evidence type="ECO:0000313" key="2">
    <source>
        <dbReference type="EMBL" id="AHF02018.1"/>
    </source>
</evidence>
<keyword evidence="3" id="KW-1185">Reference proteome</keyword>
<dbReference type="Proteomes" id="UP000005380">
    <property type="component" value="Chromosome"/>
</dbReference>
<proteinExistence type="predicted"/>
<dbReference type="PROSITE" id="PS51257">
    <property type="entry name" value="PROKAR_LIPOPROTEIN"/>
    <property type="match status" value="1"/>
</dbReference>
<dbReference type="InterPro" id="IPR036249">
    <property type="entry name" value="Thioredoxin-like_sf"/>
</dbReference>
<dbReference type="InterPro" id="IPR004879">
    <property type="entry name" value="Ssp411-like_TRX"/>
</dbReference>
<evidence type="ECO:0000313" key="3">
    <source>
        <dbReference type="Proteomes" id="UP000005380"/>
    </source>
</evidence>
<dbReference type="PANTHER" id="PTHR42899">
    <property type="entry name" value="SPERMATOGENESIS-ASSOCIATED PROTEIN 20"/>
    <property type="match status" value="1"/>
</dbReference>
<dbReference type="HOGENOM" id="CLU_014051_4_2_6"/>
<dbReference type="STRING" id="717772.THIAE_09865"/>
<dbReference type="PANTHER" id="PTHR42899:SF1">
    <property type="entry name" value="SPERMATOGENESIS-ASSOCIATED PROTEIN 20"/>
    <property type="match status" value="1"/>
</dbReference>
<sequence length="574" mass="66058">MMINRSRSVLTPKLTWQPLVAVLGLLACLPWLILSPVNAQNPLTHHPSAYIALHADDPINWHLWGPEAMQLAQEQQKPIFISSGYFACHWCHVMHQENYKDPLVAELLNQHFISVKIDRELLPDLDDYLLNRLRAATGSAGWPLHGILTPEGQLFSGFVYQPRDTLLQTLLHLNHWWREDATRIRALSRPATQANETPVSREQLHERIHHNLVDAMDSFEGGLNHTQKFPHSPLLLSLIKQTPLNNDQAEWLETTLEQMQNEHLRDHIHQGFFRYTVDPNWQEPHFEKMLYDNAQLAELFFIAGQKFDRDDFIITAQHTLDYIERELFSPITGLAQSSQSAIDAQGIDGGRYIWSSAALADVLSENQFNLVNQAWQLDNPPPFELGWLPKPIQSDEWLNIQQALALRPAITDDKQLLSWNGLLIRSYLQGFLVTQNPAYQHNMISLANRLHSLLSLPTPPRALNNQGQLVEYATLEDFAYVISALEDMAHYLADNYWLNQAANLRDLARQQFFINEQWHTSTQALLPGQSRYYDLIDLATPSSTAIMRCNEPMIAISDDFQPWQYASYLRYQCD</sequence>
<accession>W0DXK8</accession>
<dbReference type="PIRSF" id="PIRSF006402">
    <property type="entry name" value="UCP006402_thioredoxin"/>
    <property type="match status" value="1"/>
</dbReference>
<dbReference type="AlphaFoldDB" id="W0DXK8"/>
<dbReference type="Pfam" id="PF03190">
    <property type="entry name" value="Thioredox_DsbH"/>
    <property type="match status" value="1"/>
</dbReference>
<dbReference type="SUPFAM" id="SSF52833">
    <property type="entry name" value="Thioredoxin-like"/>
    <property type="match status" value="1"/>
</dbReference>
<reference evidence="2 3" key="1">
    <citation type="submission" date="2013-12" db="EMBL/GenBank/DDBJ databases">
        <authorList>
            <consortium name="DOE Joint Genome Institute"/>
            <person name="Kappler U."/>
            <person name="Huntemann M."/>
            <person name="Han J."/>
            <person name="Chen A."/>
            <person name="Kyrpides N."/>
            <person name="Mavromatis K."/>
            <person name="Markowitz V."/>
            <person name="Palaniappan K."/>
            <person name="Ivanova N."/>
            <person name="Schaumberg A."/>
            <person name="Pati A."/>
            <person name="Liolios K."/>
            <person name="Nordberg H.P."/>
            <person name="Cantor M.N."/>
            <person name="Hua S.X."/>
            <person name="Woyke T."/>
        </authorList>
    </citation>
    <scope>NUCLEOTIDE SEQUENCE [LARGE SCALE GENOMIC DNA]</scope>
    <source>
        <strain evidence="3">AL2</strain>
    </source>
</reference>
<dbReference type="EMBL" id="CP007030">
    <property type="protein sequence ID" value="AHF02018.1"/>
    <property type="molecule type" value="Genomic_DNA"/>
</dbReference>
<dbReference type="GO" id="GO:0005975">
    <property type="term" value="P:carbohydrate metabolic process"/>
    <property type="evidence" value="ECO:0007669"/>
    <property type="project" value="InterPro"/>
</dbReference>
<dbReference type="InterPro" id="IPR024705">
    <property type="entry name" value="Ssp411"/>
</dbReference>
<dbReference type="Gene3D" id="3.40.30.10">
    <property type="entry name" value="Glutaredoxin"/>
    <property type="match status" value="1"/>
</dbReference>
<dbReference type="KEGG" id="tao:THIAE_09865"/>
<dbReference type="RefSeq" id="WP_006460183.1">
    <property type="nucleotide sequence ID" value="NZ_CP007030.1"/>
</dbReference>
<dbReference type="eggNOG" id="COG1331">
    <property type="taxonomic scope" value="Bacteria"/>
</dbReference>
<name>W0DXK8_9GAMM</name>
<dbReference type="InterPro" id="IPR008928">
    <property type="entry name" value="6-hairpin_glycosidase_sf"/>
</dbReference>
<protein>
    <recommendedName>
        <fullName evidence="1">Spermatogenesis-associated protein 20-like TRX domain-containing protein</fullName>
    </recommendedName>
</protein>